<evidence type="ECO:0000313" key="2">
    <source>
        <dbReference type="EMBL" id="KFM80941.1"/>
    </source>
</evidence>
<feature type="non-terminal residue" evidence="2">
    <location>
        <position position="60"/>
    </location>
</feature>
<keyword evidence="1" id="KW-0812">Transmembrane</keyword>
<sequence length="60" mass="7418">MTFFLRFGFLFSIRITISIIISVFLLLSYFFQLRFENPQFRFLYKQSEFIKICFNLLIVF</sequence>
<dbReference type="EMBL" id="KK121646">
    <property type="protein sequence ID" value="KFM80941.1"/>
    <property type="molecule type" value="Genomic_DNA"/>
</dbReference>
<protein>
    <submittedName>
        <fullName evidence="2">Uncharacterized protein</fullName>
    </submittedName>
</protein>
<gene>
    <name evidence="2" type="ORF">X975_03093</name>
</gene>
<accession>A0A087UUA2</accession>
<proteinExistence type="predicted"/>
<evidence type="ECO:0000313" key="3">
    <source>
        <dbReference type="Proteomes" id="UP000054359"/>
    </source>
</evidence>
<name>A0A087UUA2_STEMI</name>
<keyword evidence="1" id="KW-0472">Membrane</keyword>
<keyword evidence="3" id="KW-1185">Reference proteome</keyword>
<dbReference type="AlphaFoldDB" id="A0A087UUA2"/>
<reference evidence="2 3" key="1">
    <citation type="submission" date="2013-11" db="EMBL/GenBank/DDBJ databases">
        <title>Genome sequencing of Stegodyphus mimosarum.</title>
        <authorList>
            <person name="Bechsgaard J."/>
        </authorList>
    </citation>
    <scope>NUCLEOTIDE SEQUENCE [LARGE SCALE GENOMIC DNA]</scope>
</reference>
<evidence type="ECO:0000256" key="1">
    <source>
        <dbReference type="SAM" id="Phobius"/>
    </source>
</evidence>
<feature type="transmembrane region" description="Helical" evidence="1">
    <location>
        <begin position="6"/>
        <end position="31"/>
    </location>
</feature>
<keyword evidence="1" id="KW-1133">Transmembrane helix</keyword>
<dbReference type="Proteomes" id="UP000054359">
    <property type="component" value="Unassembled WGS sequence"/>
</dbReference>
<organism evidence="2 3">
    <name type="scientific">Stegodyphus mimosarum</name>
    <name type="common">African social velvet spider</name>
    <dbReference type="NCBI Taxonomy" id="407821"/>
    <lineage>
        <taxon>Eukaryota</taxon>
        <taxon>Metazoa</taxon>
        <taxon>Ecdysozoa</taxon>
        <taxon>Arthropoda</taxon>
        <taxon>Chelicerata</taxon>
        <taxon>Arachnida</taxon>
        <taxon>Araneae</taxon>
        <taxon>Araneomorphae</taxon>
        <taxon>Entelegynae</taxon>
        <taxon>Eresoidea</taxon>
        <taxon>Eresidae</taxon>
        <taxon>Stegodyphus</taxon>
    </lineage>
</organism>